<accession>A0ABD7S432</accession>
<keyword evidence="2" id="KW-1185">Reference proteome</keyword>
<comment type="caution">
    <text evidence="1">The sequence shown here is derived from an EMBL/GenBank/DDBJ whole genome shotgun (WGS) entry which is preliminary data.</text>
</comment>
<organism evidence="1 2">
    <name type="scientific">Xanthomonas vasicola</name>
    <dbReference type="NCBI Taxonomy" id="56459"/>
    <lineage>
        <taxon>Bacteria</taxon>
        <taxon>Pseudomonadati</taxon>
        <taxon>Pseudomonadota</taxon>
        <taxon>Gammaproteobacteria</taxon>
        <taxon>Lysobacterales</taxon>
        <taxon>Lysobacteraceae</taxon>
        <taxon>Xanthomonas</taxon>
    </lineage>
</organism>
<protein>
    <submittedName>
        <fullName evidence="1">Uncharacterized protein</fullName>
    </submittedName>
</protein>
<gene>
    <name evidence="1" type="ORF">FQK01_25160</name>
</gene>
<evidence type="ECO:0000313" key="2">
    <source>
        <dbReference type="Proteomes" id="UP000320455"/>
    </source>
</evidence>
<dbReference type="EMBL" id="VOCK01000292">
    <property type="protein sequence ID" value="TWQ43188.1"/>
    <property type="molecule type" value="Genomic_DNA"/>
</dbReference>
<dbReference type="AlphaFoldDB" id="A0ABD7S432"/>
<evidence type="ECO:0000313" key="1">
    <source>
        <dbReference type="EMBL" id="TWQ43188.1"/>
    </source>
</evidence>
<name>A0ABD7S432_XANVA</name>
<dbReference type="Proteomes" id="UP000320455">
    <property type="component" value="Unassembled WGS sequence"/>
</dbReference>
<sequence length="59" mass="6644">MRVKLRGDPFFQKGQRHAATHAMRQLVVVCHRHAQARIVVASDSVGLTELLLLVLSLRL</sequence>
<proteinExistence type="predicted"/>
<reference evidence="2" key="1">
    <citation type="journal article" date="2020" name="Phytopathology">
        <title>Genomic acquisitions in emerging populations of Xanthomonas vasicola pv. vasculorum infecting corn in the U.S. and Argentina.</title>
        <authorList>
            <person name="Perez-Quintero A.L."/>
        </authorList>
    </citation>
    <scope>NUCLEOTIDE SEQUENCE [LARGE SCALE GENOMIC DNA]</scope>
    <source>
        <strain evidence="2">Xvh-L</strain>
    </source>
</reference>